<name>A0ABP2DWS7_9CORY</name>
<evidence type="ECO:0000313" key="2">
    <source>
        <dbReference type="Proteomes" id="UP000006237"/>
    </source>
</evidence>
<gene>
    <name evidence="1" type="ORF">HMPREF0293_0018</name>
</gene>
<dbReference type="EMBL" id="ACHF01000004">
    <property type="protein sequence ID" value="EEI64483.1"/>
    <property type="molecule type" value="Genomic_DNA"/>
</dbReference>
<keyword evidence="2" id="KW-1185">Reference proteome</keyword>
<comment type="caution">
    <text evidence="1">The sequence shown here is derived from an EMBL/GenBank/DDBJ whole genome shotgun (WGS) entry which is preliminary data.</text>
</comment>
<accession>A0ABP2DWS7</accession>
<reference evidence="1 2" key="1">
    <citation type="submission" date="2009-01" db="EMBL/GenBank/DDBJ databases">
        <authorList>
            <person name="Qin X."/>
            <person name="Bachman B."/>
            <person name="Battles P."/>
            <person name="Bell A."/>
            <person name="Bess C."/>
            <person name="Bickham C."/>
            <person name="Chaboub L."/>
            <person name="Chen D."/>
            <person name="Coyle M."/>
            <person name="Deiros D.R."/>
            <person name="Dinh H."/>
            <person name="Forbes L."/>
            <person name="Fowler G."/>
            <person name="Francisco L."/>
            <person name="Fu Q."/>
            <person name="Gubbala S."/>
            <person name="Hale W."/>
            <person name="Han Y."/>
            <person name="Hemphill L."/>
            <person name="Highlander S.K."/>
            <person name="Hirani K."/>
            <person name="Hogues M."/>
            <person name="Jackson L."/>
            <person name="Jakkamsetti A."/>
            <person name="Javaid M."/>
            <person name="Jiang H."/>
            <person name="Korchina V."/>
            <person name="Kovar C."/>
            <person name="Lara F."/>
            <person name="Lee S."/>
            <person name="Mata R."/>
            <person name="Mathew T."/>
            <person name="Moen C."/>
            <person name="Morales K."/>
            <person name="Munidasa M."/>
            <person name="Nazareth L."/>
            <person name="Ngo R."/>
            <person name="Nguyen L."/>
            <person name="Okwuonu G."/>
            <person name="Ongeri F."/>
            <person name="Patil S."/>
            <person name="Petrosino J."/>
            <person name="Pham C."/>
            <person name="Pham P."/>
            <person name="Pu L.-L."/>
            <person name="Puazo M."/>
            <person name="Raj R."/>
            <person name="Reid J."/>
            <person name="Rouhana J."/>
            <person name="Saada N."/>
            <person name="Shang Y."/>
            <person name="Simmons D."/>
            <person name="Thornton R."/>
            <person name="Warren J."/>
            <person name="Weissenberger G."/>
            <person name="Zhang J."/>
            <person name="Zhang L."/>
            <person name="Zhou C."/>
            <person name="Zhu D."/>
            <person name="Muzny D."/>
            <person name="Worley K."/>
            <person name="Gibbs R."/>
        </authorList>
    </citation>
    <scope>NUCLEOTIDE SEQUENCE [LARGE SCALE GENOMIC DNA]</scope>
    <source>
        <strain evidence="1 2">ATCC 51866</strain>
    </source>
</reference>
<protein>
    <submittedName>
        <fullName evidence="1">Uncharacterized protein</fullName>
    </submittedName>
</protein>
<proteinExistence type="predicted"/>
<sequence>MQEDRFFLCQVVLGGSWTAYGIEKQATDVEFAEPRPIMLYPLTKSLDLSRRGSVTGMMGHYVPLQVESYSSASAFTGVDKRCLLFFSL</sequence>
<organism evidence="1 2">
    <name type="scientific">Corynebacterium glucuronolyticum ATCC 51866</name>
    <dbReference type="NCBI Taxonomy" id="548478"/>
    <lineage>
        <taxon>Bacteria</taxon>
        <taxon>Bacillati</taxon>
        <taxon>Actinomycetota</taxon>
        <taxon>Actinomycetes</taxon>
        <taxon>Mycobacteriales</taxon>
        <taxon>Corynebacteriaceae</taxon>
        <taxon>Corynebacterium</taxon>
    </lineage>
</organism>
<dbReference type="Proteomes" id="UP000006237">
    <property type="component" value="Unassembled WGS sequence"/>
</dbReference>
<evidence type="ECO:0000313" key="1">
    <source>
        <dbReference type="EMBL" id="EEI64483.1"/>
    </source>
</evidence>